<dbReference type="OrthoDB" id="9814235at2"/>
<name>A0A2S6HT10_9FIRM</name>
<evidence type="ECO:0000256" key="1">
    <source>
        <dbReference type="SAM" id="Phobius"/>
    </source>
</evidence>
<organism evidence="2 3">
    <name type="scientific">Lacrimispora xylanisolvens</name>
    <dbReference type="NCBI Taxonomy" id="384636"/>
    <lineage>
        <taxon>Bacteria</taxon>
        <taxon>Bacillati</taxon>
        <taxon>Bacillota</taxon>
        <taxon>Clostridia</taxon>
        <taxon>Lachnospirales</taxon>
        <taxon>Lachnospiraceae</taxon>
        <taxon>Lacrimispora</taxon>
    </lineage>
</organism>
<dbReference type="RefSeq" id="WP_104436890.1">
    <property type="nucleotide sequence ID" value="NZ_PTJA01000005.1"/>
</dbReference>
<evidence type="ECO:0000313" key="2">
    <source>
        <dbReference type="EMBL" id="PPK80899.1"/>
    </source>
</evidence>
<reference evidence="2 3" key="1">
    <citation type="submission" date="2018-02" db="EMBL/GenBank/DDBJ databases">
        <title>Genomic Encyclopedia of Archaeal and Bacterial Type Strains, Phase II (KMG-II): from individual species to whole genera.</title>
        <authorList>
            <person name="Goeker M."/>
        </authorList>
    </citation>
    <scope>NUCLEOTIDE SEQUENCE [LARGE SCALE GENOMIC DNA]</scope>
    <source>
        <strain evidence="2 3">DSM 3808</strain>
    </source>
</reference>
<accession>A0A2S6HT10</accession>
<feature type="transmembrane region" description="Helical" evidence="1">
    <location>
        <begin position="14"/>
        <end position="35"/>
    </location>
</feature>
<keyword evidence="1" id="KW-0812">Transmembrane</keyword>
<comment type="caution">
    <text evidence="2">The sequence shown here is derived from an EMBL/GenBank/DDBJ whole genome shotgun (WGS) entry which is preliminary data.</text>
</comment>
<dbReference type="Pfam" id="PF16152">
    <property type="entry name" value="DUF4860"/>
    <property type="match status" value="1"/>
</dbReference>
<protein>
    <submittedName>
        <fullName evidence="2">Uncharacterized protein DUF4860</fullName>
    </submittedName>
</protein>
<sequence length="163" mass="18161">MAGKELPKSRLGTIVFPLLLFLVFVMCALFLILIGGRVYENINNRSELTYEKDIAFSYIANKVRQADEAGAVSLTDVDGVQVLTLKQNIEDTSYVTQIYYRDGSLWELFADQNSGLSIGDGNQILECKEITMDMEDHLLHLKSEGETGSQLFISLRSKGAADE</sequence>
<proteinExistence type="predicted"/>
<evidence type="ECO:0000313" key="3">
    <source>
        <dbReference type="Proteomes" id="UP000237749"/>
    </source>
</evidence>
<keyword evidence="1" id="KW-1133">Transmembrane helix</keyword>
<gene>
    <name evidence="2" type="ORF">BXY41_105116</name>
</gene>
<dbReference type="Proteomes" id="UP000237749">
    <property type="component" value="Unassembled WGS sequence"/>
</dbReference>
<dbReference type="InterPro" id="IPR032340">
    <property type="entry name" value="DUF4860"/>
</dbReference>
<dbReference type="AlphaFoldDB" id="A0A2S6HT10"/>
<keyword evidence="3" id="KW-1185">Reference proteome</keyword>
<keyword evidence="1" id="KW-0472">Membrane</keyword>
<dbReference type="EMBL" id="PTJA01000005">
    <property type="protein sequence ID" value="PPK80899.1"/>
    <property type="molecule type" value="Genomic_DNA"/>
</dbReference>